<dbReference type="Proteomes" id="UP001164746">
    <property type="component" value="Chromosome 5"/>
</dbReference>
<evidence type="ECO:0000313" key="3">
    <source>
        <dbReference type="Proteomes" id="UP001164746"/>
    </source>
</evidence>
<feature type="compositionally biased region" description="Basic and acidic residues" evidence="1">
    <location>
        <begin position="1"/>
        <end position="14"/>
    </location>
</feature>
<proteinExistence type="predicted"/>
<name>A0ABY7E7L8_MYAAR</name>
<accession>A0ABY7E7L8</accession>
<sequence>MKEDCRKQRNEHKTDRVRKKMARNEMNENAAKQIKEKHTKNSKRLRDVARQRKKHEKEILRNFITSRNNGPTYVCTCCLWYLYRRRAIQVKREKYRKGKIPSQAQANEMSLSNVPDELKQLFQLKNAASETEPAHKPDLSTAETDDDANNQSSLGQNEEIDSEDKVENENSADFITDMQNSRAINSDTCIQPVSGPEVKTNEIFNLAPGEGKTPVSITKEPQSEALSFPKLFPTATNTYYQVTPRPSPITAKQYVT</sequence>
<keyword evidence="3" id="KW-1185">Reference proteome</keyword>
<feature type="region of interest" description="Disordered" evidence="1">
    <location>
        <begin position="1"/>
        <end position="53"/>
    </location>
</feature>
<dbReference type="EMBL" id="CP111016">
    <property type="protein sequence ID" value="WAR06035.1"/>
    <property type="molecule type" value="Genomic_DNA"/>
</dbReference>
<protein>
    <submittedName>
        <fullName evidence="2">Uncharacterized protein</fullName>
    </submittedName>
</protein>
<organism evidence="2 3">
    <name type="scientific">Mya arenaria</name>
    <name type="common">Soft-shell clam</name>
    <dbReference type="NCBI Taxonomy" id="6604"/>
    <lineage>
        <taxon>Eukaryota</taxon>
        <taxon>Metazoa</taxon>
        <taxon>Spiralia</taxon>
        <taxon>Lophotrochozoa</taxon>
        <taxon>Mollusca</taxon>
        <taxon>Bivalvia</taxon>
        <taxon>Autobranchia</taxon>
        <taxon>Heteroconchia</taxon>
        <taxon>Euheterodonta</taxon>
        <taxon>Imparidentia</taxon>
        <taxon>Neoheterodontei</taxon>
        <taxon>Myida</taxon>
        <taxon>Myoidea</taxon>
        <taxon>Myidae</taxon>
        <taxon>Mya</taxon>
    </lineage>
</organism>
<feature type="compositionally biased region" description="Basic and acidic residues" evidence="1">
    <location>
        <begin position="44"/>
        <end position="53"/>
    </location>
</feature>
<feature type="region of interest" description="Disordered" evidence="1">
    <location>
        <begin position="127"/>
        <end position="167"/>
    </location>
</feature>
<evidence type="ECO:0000313" key="2">
    <source>
        <dbReference type="EMBL" id="WAR06035.1"/>
    </source>
</evidence>
<reference evidence="2" key="1">
    <citation type="submission" date="2022-11" db="EMBL/GenBank/DDBJ databases">
        <title>Centuries of genome instability and evolution in soft-shell clam transmissible cancer (bioRxiv).</title>
        <authorList>
            <person name="Hart S.F.M."/>
            <person name="Yonemitsu M.A."/>
            <person name="Giersch R.M."/>
            <person name="Beal B.F."/>
            <person name="Arriagada G."/>
            <person name="Davis B.W."/>
            <person name="Ostrander E.A."/>
            <person name="Goff S.P."/>
            <person name="Metzger M.J."/>
        </authorList>
    </citation>
    <scope>NUCLEOTIDE SEQUENCE</scope>
    <source>
        <strain evidence="2">MELC-2E11</strain>
        <tissue evidence="2">Siphon/mantle</tissue>
    </source>
</reference>
<gene>
    <name evidence="2" type="ORF">MAR_021404</name>
</gene>
<evidence type="ECO:0000256" key="1">
    <source>
        <dbReference type="SAM" id="MobiDB-lite"/>
    </source>
</evidence>